<evidence type="ECO:0000313" key="4">
    <source>
        <dbReference type="WBParaSite" id="ASIM_0001920501-mRNA-1"/>
    </source>
</evidence>
<dbReference type="InterPro" id="IPR029044">
    <property type="entry name" value="Nucleotide-diphossugar_trans"/>
</dbReference>
<dbReference type="GO" id="GO:0008378">
    <property type="term" value="F:galactosyltransferase activity"/>
    <property type="evidence" value="ECO:0007669"/>
    <property type="project" value="TreeGrafter"/>
</dbReference>
<reference evidence="4" key="1">
    <citation type="submission" date="2017-02" db="UniProtKB">
        <authorList>
            <consortium name="WormBaseParasite"/>
        </authorList>
    </citation>
    <scope>IDENTIFICATION</scope>
</reference>
<evidence type="ECO:0000313" key="2">
    <source>
        <dbReference type="EMBL" id="VDK65456.1"/>
    </source>
</evidence>
<dbReference type="OrthoDB" id="5858053at2759"/>
<dbReference type="AlphaFoldDB" id="A0A0M3KE00"/>
<evidence type="ECO:0000256" key="1">
    <source>
        <dbReference type="SAM" id="Phobius"/>
    </source>
</evidence>
<protein>
    <submittedName>
        <fullName evidence="4">Phosphatidylinositol-glycan biosynthesis class X protein</fullName>
    </submittedName>
</protein>
<keyword evidence="1" id="KW-0472">Membrane</keyword>
<dbReference type="Gene3D" id="3.90.550.10">
    <property type="entry name" value="Spore Coat Polysaccharide Biosynthesis Protein SpsA, Chain A"/>
    <property type="match status" value="1"/>
</dbReference>
<dbReference type="PANTHER" id="PTHR19300">
    <property type="entry name" value="BETA-1,4-GALACTOSYLTRANSFERASE"/>
    <property type="match status" value="1"/>
</dbReference>
<dbReference type="GO" id="GO:0016020">
    <property type="term" value="C:membrane"/>
    <property type="evidence" value="ECO:0007669"/>
    <property type="project" value="GOC"/>
</dbReference>
<dbReference type="GO" id="GO:0006688">
    <property type="term" value="P:glycosphingolipid biosynthetic process"/>
    <property type="evidence" value="ECO:0007669"/>
    <property type="project" value="TreeGrafter"/>
</dbReference>
<dbReference type="WBParaSite" id="ASIM_0001920501-mRNA-1">
    <property type="protein sequence ID" value="ASIM_0001920501-mRNA-1"/>
    <property type="gene ID" value="ASIM_0001920501"/>
</dbReference>
<evidence type="ECO:0000313" key="3">
    <source>
        <dbReference type="Proteomes" id="UP000267096"/>
    </source>
</evidence>
<dbReference type="InterPro" id="IPR003859">
    <property type="entry name" value="Galactosyl_T"/>
</dbReference>
<feature type="transmembrane region" description="Helical" evidence="1">
    <location>
        <begin position="145"/>
        <end position="165"/>
    </location>
</feature>
<dbReference type="GO" id="GO:0033842">
    <property type="term" value="F:N-acetyl-beta-glucosaminyl-derivative 4-beta-N-acetylgalactosaminyltransferase activity"/>
    <property type="evidence" value="ECO:0007669"/>
    <property type="project" value="TreeGrafter"/>
</dbReference>
<keyword evidence="3" id="KW-1185">Reference proteome</keyword>
<organism evidence="4">
    <name type="scientific">Anisakis simplex</name>
    <name type="common">Herring worm</name>
    <dbReference type="NCBI Taxonomy" id="6269"/>
    <lineage>
        <taxon>Eukaryota</taxon>
        <taxon>Metazoa</taxon>
        <taxon>Ecdysozoa</taxon>
        <taxon>Nematoda</taxon>
        <taxon>Chromadorea</taxon>
        <taxon>Rhabditida</taxon>
        <taxon>Spirurina</taxon>
        <taxon>Ascaridomorpha</taxon>
        <taxon>Ascaridoidea</taxon>
        <taxon>Anisakidae</taxon>
        <taxon>Anisakis</taxon>
        <taxon>Anisakis simplex complex</taxon>
    </lineage>
</organism>
<keyword evidence="1" id="KW-0812">Transmembrane</keyword>
<dbReference type="GO" id="GO:0005975">
    <property type="term" value="P:carbohydrate metabolic process"/>
    <property type="evidence" value="ECO:0007669"/>
    <property type="project" value="InterPro"/>
</dbReference>
<proteinExistence type="predicted"/>
<keyword evidence="1" id="KW-1133">Transmembrane helix</keyword>
<dbReference type="GO" id="GO:0005794">
    <property type="term" value="C:Golgi apparatus"/>
    <property type="evidence" value="ECO:0007669"/>
    <property type="project" value="TreeGrafter"/>
</dbReference>
<reference evidence="2 3" key="2">
    <citation type="submission" date="2018-11" db="EMBL/GenBank/DDBJ databases">
        <authorList>
            <consortium name="Pathogen Informatics"/>
        </authorList>
    </citation>
    <scope>NUCLEOTIDE SEQUENCE [LARGE SCALE GENOMIC DNA]</scope>
</reference>
<dbReference type="EMBL" id="UYRR01035764">
    <property type="protein sequence ID" value="VDK65456.1"/>
    <property type="molecule type" value="Genomic_DNA"/>
</dbReference>
<dbReference type="Proteomes" id="UP000267096">
    <property type="component" value="Unassembled WGS sequence"/>
</dbReference>
<gene>
    <name evidence="2" type="ORF">ASIM_LOCUS18598</name>
</gene>
<sequence length="198" mass="22849">MHYSVHGSKLEVVRAPNNTGTYTMLRHGSNEKGNEKNPCRHGLLNKWRELWNHDGLNSLKYRLISFDLYKRFYHIHVDTEPPSDICGILKSELVTKLPDSNQTSFLKKMAPVPNFTIADHCGIHDRFSPMKAVSSKSSFYDDNPATLIILMMFITFASFATVHIFRKLSRIRITGFRRTPQDVSDFIQLHTVDLRRLA</sequence>
<dbReference type="PANTHER" id="PTHR19300:SF57">
    <property type="entry name" value="BETA-1,4-N-ACETYLGALACTOSAMINYLTRANSFERASE"/>
    <property type="match status" value="1"/>
</dbReference>
<accession>A0A0M3KE00</accession>
<name>A0A0M3KE00_ANISI</name>